<dbReference type="Gene3D" id="3.40.30.10">
    <property type="entry name" value="Glutaredoxin"/>
    <property type="match status" value="1"/>
</dbReference>
<evidence type="ECO:0000259" key="7">
    <source>
        <dbReference type="PROSITE" id="PS51352"/>
    </source>
</evidence>
<dbReference type="GO" id="GO:0016491">
    <property type="term" value="F:oxidoreductase activity"/>
    <property type="evidence" value="ECO:0007669"/>
    <property type="project" value="InterPro"/>
</dbReference>
<dbReference type="PANTHER" id="PTHR42852">
    <property type="entry name" value="THIOL:DISULFIDE INTERCHANGE PROTEIN DSBE"/>
    <property type="match status" value="1"/>
</dbReference>
<dbReference type="GO" id="GO:0017004">
    <property type="term" value="P:cytochrome complex assembly"/>
    <property type="evidence" value="ECO:0007669"/>
    <property type="project" value="UniProtKB-KW"/>
</dbReference>
<dbReference type="InterPro" id="IPR050553">
    <property type="entry name" value="Thioredoxin_ResA/DsbE_sf"/>
</dbReference>
<dbReference type="SUPFAM" id="SSF52833">
    <property type="entry name" value="Thioredoxin-like"/>
    <property type="match status" value="1"/>
</dbReference>
<protein>
    <submittedName>
        <fullName evidence="8">TlpA family protein disulfide reductase</fullName>
    </submittedName>
</protein>
<dbReference type="InterPro" id="IPR000866">
    <property type="entry name" value="AhpC/TSA"/>
</dbReference>
<organism evidence="8 9">
    <name type="scientific">Goekera deserti</name>
    <dbReference type="NCBI Taxonomy" id="2497753"/>
    <lineage>
        <taxon>Bacteria</taxon>
        <taxon>Bacillati</taxon>
        <taxon>Actinomycetota</taxon>
        <taxon>Actinomycetes</taxon>
        <taxon>Geodermatophilales</taxon>
        <taxon>Geodermatophilaceae</taxon>
        <taxon>Goekera</taxon>
    </lineage>
</organism>
<proteinExistence type="predicted"/>
<dbReference type="GO" id="GO:0016209">
    <property type="term" value="F:antioxidant activity"/>
    <property type="evidence" value="ECO:0007669"/>
    <property type="project" value="InterPro"/>
</dbReference>
<comment type="subcellular location">
    <subcellularLocation>
        <location evidence="1">Cell envelope</location>
    </subcellularLocation>
</comment>
<keyword evidence="9" id="KW-1185">Reference proteome</keyword>
<evidence type="ECO:0000256" key="5">
    <source>
        <dbReference type="ARBA" id="ARBA00023284"/>
    </source>
</evidence>
<name>A0A7K3W9X0_9ACTN</name>
<gene>
    <name evidence="8" type="ORF">G1H19_04395</name>
</gene>
<keyword evidence="2" id="KW-0201">Cytochrome c-type biogenesis</keyword>
<evidence type="ECO:0000256" key="4">
    <source>
        <dbReference type="ARBA" id="ARBA00023157"/>
    </source>
</evidence>
<dbReference type="AlphaFoldDB" id="A0A7K3W9X0"/>
<sequence>MRPPPTRALATLAALACLTGCGDAAAEPTALGELVPAAERLDAPDLAGELLGGGELDPASLSGRVTVLTFWGSWCAPCRVEMPAIDRVAEDLAPTGVSVLGVNVQDPERAAMAFVAEQDIGFPSVADPRGEVSVAFAAFPISKPPSTVLIDAEGRVAAVYAQATTEEQLRRALGDLLAEG</sequence>
<keyword evidence="5" id="KW-0676">Redox-active center</keyword>
<dbReference type="InterPro" id="IPR036249">
    <property type="entry name" value="Thioredoxin-like_sf"/>
</dbReference>
<reference evidence="8 9" key="1">
    <citation type="submission" date="2020-02" db="EMBL/GenBank/DDBJ databases">
        <title>The whole genome sequence of CPCC 205119.</title>
        <authorList>
            <person name="Jiang Z."/>
        </authorList>
    </citation>
    <scope>NUCLEOTIDE SEQUENCE [LARGE SCALE GENOMIC DNA]</scope>
    <source>
        <strain evidence="8 9">CPCC 205119</strain>
    </source>
</reference>
<comment type="caution">
    <text evidence="8">The sequence shown here is derived from an EMBL/GenBank/DDBJ whole genome shotgun (WGS) entry which is preliminary data.</text>
</comment>
<evidence type="ECO:0000313" key="8">
    <source>
        <dbReference type="EMBL" id="NEL53252.1"/>
    </source>
</evidence>
<dbReference type="GO" id="GO:0030313">
    <property type="term" value="C:cell envelope"/>
    <property type="evidence" value="ECO:0007669"/>
    <property type="project" value="UniProtKB-SubCell"/>
</dbReference>
<evidence type="ECO:0000256" key="3">
    <source>
        <dbReference type="ARBA" id="ARBA00022968"/>
    </source>
</evidence>
<dbReference type="Proteomes" id="UP000470470">
    <property type="component" value="Unassembled WGS sequence"/>
</dbReference>
<dbReference type="PANTHER" id="PTHR42852:SF6">
    <property type="entry name" value="THIOL:DISULFIDE INTERCHANGE PROTEIN DSBE"/>
    <property type="match status" value="1"/>
</dbReference>
<keyword evidence="4" id="KW-1015">Disulfide bond</keyword>
<dbReference type="InterPro" id="IPR017937">
    <property type="entry name" value="Thioredoxin_CS"/>
</dbReference>
<dbReference type="PROSITE" id="PS00194">
    <property type="entry name" value="THIOREDOXIN_1"/>
    <property type="match status" value="1"/>
</dbReference>
<dbReference type="RefSeq" id="WP_162392488.1">
    <property type="nucleotide sequence ID" value="NZ_JAABOZ010000002.1"/>
</dbReference>
<accession>A0A7K3W9X0</accession>
<feature type="chain" id="PRO_5029693550" evidence="6">
    <location>
        <begin position="27"/>
        <end position="180"/>
    </location>
</feature>
<evidence type="ECO:0000313" key="9">
    <source>
        <dbReference type="Proteomes" id="UP000470470"/>
    </source>
</evidence>
<feature type="domain" description="Thioredoxin" evidence="7">
    <location>
        <begin position="29"/>
        <end position="178"/>
    </location>
</feature>
<dbReference type="InterPro" id="IPR013766">
    <property type="entry name" value="Thioredoxin_domain"/>
</dbReference>
<dbReference type="Pfam" id="PF00578">
    <property type="entry name" value="AhpC-TSA"/>
    <property type="match status" value="1"/>
</dbReference>
<dbReference type="CDD" id="cd02966">
    <property type="entry name" value="TlpA_like_family"/>
    <property type="match status" value="1"/>
</dbReference>
<keyword evidence="3" id="KW-0812">Transmembrane</keyword>
<dbReference type="EMBL" id="JAAGWK010000009">
    <property type="protein sequence ID" value="NEL53252.1"/>
    <property type="molecule type" value="Genomic_DNA"/>
</dbReference>
<evidence type="ECO:0000256" key="2">
    <source>
        <dbReference type="ARBA" id="ARBA00022748"/>
    </source>
</evidence>
<feature type="signal peptide" evidence="6">
    <location>
        <begin position="1"/>
        <end position="26"/>
    </location>
</feature>
<dbReference type="PROSITE" id="PS51352">
    <property type="entry name" value="THIOREDOXIN_2"/>
    <property type="match status" value="1"/>
</dbReference>
<keyword evidence="6" id="KW-0732">Signal</keyword>
<keyword evidence="3" id="KW-0735">Signal-anchor</keyword>
<evidence type="ECO:0000256" key="1">
    <source>
        <dbReference type="ARBA" id="ARBA00004196"/>
    </source>
</evidence>
<evidence type="ECO:0000256" key="6">
    <source>
        <dbReference type="SAM" id="SignalP"/>
    </source>
</evidence>